<name>A0A6S8DM79_9STRA</name>
<evidence type="ECO:0000313" key="3">
    <source>
        <dbReference type="EMBL" id="CAE0441029.1"/>
    </source>
</evidence>
<feature type="region of interest" description="Disordered" evidence="1">
    <location>
        <begin position="59"/>
        <end position="105"/>
    </location>
</feature>
<reference evidence="3" key="1">
    <citation type="submission" date="2021-01" db="EMBL/GenBank/DDBJ databases">
        <authorList>
            <person name="Corre E."/>
            <person name="Pelletier E."/>
            <person name="Niang G."/>
            <person name="Scheremetjew M."/>
            <person name="Finn R."/>
            <person name="Kale V."/>
            <person name="Holt S."/>
            <person name="Cochrane G."/>
            <person name="Meng A."/>
            <person name="Brown T."/>
            <person name="Cohen L."/>
        </authorList>
    </citation>
    <scope>NUCLEOTIDE SEQUENCE</scope>
    <source>
        <strain evidence="3">GSBS06</strain>
    </source>
</reference>
<feature type="compositionally biased region" description="Polar residues" evidence="1">
    <location>
        <begin position="83"/>
        <end position="105"/>
    </location>
</feature>
<gene>
    <name evidence="2" type="ORF">ASTO00021_LOCUS11159</name>
    <name evidence="3" type="ORF">ASTO00021_LOCUS11160</name>
</gene>
<sequence length="105" mass="11258">MNVFHGALFAIEQAEEGRNANNEDEPSNKTPKINDSGKEEISTEDSLGAILLKRMSTKHRTGKEGLNANGNGIIVADSDHSSSDSNKGQPSCINKQKPVLSNSHV</sequence>
<dbReference type="AlphaFoldDB" id="A0A6S8DM79"/>
<feature type="region of interest" description="Disordered" evidence="1">
    <location>
        <begin position="1"/>
        <end position="45"/>
    </location>
</feature>
<organism evidence="3">
    <name type="scientific">Aplanochytrium stocchinoi</name>
    <dbReference type="NCBI Taxonomy" id="215587"/>
    <lineage>
        <taxon>Eukaryota</taxon>
        <taxon>Sar</taxon>
        <taxon>Stramenopiles</taxon>
        <taxon>Bigyra</taxon>
        <taxon>Labyrinthulomycetes</taxon>
        <taxon>Thraustochytrida</taxon>
        <taxon>Thraustochytriidae</taxon>
        <taxon>Aplanochytrium</taxon>
    </lineage>
</organism>
<evidence type="ECO:0000313" key="2">
    <source>
        <dbReference type="EMBL" id="CAE0441028.1"/>
    </source>
</evidence>
<dbReference type="EMBL" id="HBIN01014724">
    <property type="protein sequence ID" value="CAE0441029.1"/>
    <property type="molecule type" value="Transcribed_RNA"/>
</dbReference>
<dbReference type="EMBL" id="HBIN01014723">
    <property type="protein sequence ID" value="CAE0441028.1"/>
    <property type="molecule type" value="Transcribed_RNA"/>
</dbReference>
<proteinExistence type="predicted"/>
<protein>
    <submittedName>
        <fullName evidence="3">Uncharacterized protein</fullName>
    </submittedName>
</protein>
<accession>A0A6S8DM79</accession>
<evidence type="ECO:0000256" key="1">
    <source>
        <dbReference type="SAM" id="MobiDB-lite"/>
    </source>
</evidence>